<sequence length="249" mass="27318">MLSGVTSAVRGLFFPEGAGCPVCGRRGSPRHLCRVCVEMWAELAYGLTPCEKCGRFQSVKEEEKICPDCRNSEPPYCIARGVAPYEGAVREALHDFKFCGRRELAYPFGELMASMAVSIFPVRSIAAVIPVPLHENRLRERGFNQAAQLSEVVSRILKIPMAGEALVRLRETPSQTSLSREQRQANLKGAFEVGKQPPMIKGKTVLLVDDVYTTGATVQECSRVLVDFGVKEIYVVTLASGILISSHKG</sequence>
<proteinExistence type="inferred from homology"/>
<dbReference type="Pfam" id="PF00156">
    <property type="entry name" value="Pribosyltran"/>
    <property type="match status" value="1"/>
</dbReference>
<protein>
    <submittedName>
        <fullName evidence="3">Phosphoribosyltransferase</fullName>
    </submittedName>
</protein>
<organism evidence="3 4">
    <name type="scientific">Syntrophaceticus schinkii</name>
    <dbReference type="NCBI Taxonomy" id="499207"/>
    <lineage>
        <taxon>Bacteria</taxon>
        <taxon>Bacillati</taxon>
        <taxon>Bacillota</taxon>
        <taxon>Clostridia</taxon>
        <taxon>Thermoanaerobacterales</taxon>
        <taxon>Thermoanaerobacterales Family III. Incertae Sedis</taxon>
        <taxon>Syntrophaceticus</taxon>
    </lineage>
</organism>
<comment type="similarity">
    <text evidence="1">Belongs to the ComF/GntX family.</text>
</comment>
<dbReference type="RefSeq" id="WP_052835343.1">
    <property type="nucleotide sequence ID" value="NZ_CDRZ01000090.1"/>
</dbReference>
<dbReference type="Proteomes" id="UP000046155">
    <property type="component" value="Unassembled WGS sequence"/>
</dbReference>
<accession>A0A0B7MCU9</accession>
<dbReference type="PANTHER" id="PTHR47505">
    <property type="entry name" value="DNA UTILIZATION PROTEIN YHGH"/>
    <property type="match status" value="1"/>
</dbReference>
<dbReference type="PANTHER" id="PTHR47505:SF1">
    <property type="entry name" value="DNA UTILIZATION PROTEIN YHGH"/>
    <property type="match status" value="1"/>
</dbReference>
<dbReference type="AlphaFoldDB" id="A0A0B7MCU9"/>
<dbReference type="CDD" id="cd06223">
    <property type="entry name" value="PRTases_typeI"/>
    <property type="match status" value="1"/>
</dbReference>
<feature type="domain" description="Phosphoribosyltransferase" evidence="2">
    <location>
        <begin position="147"/>
        <end position="239"/>
    </location>
</feature>
<dbReference type="InterPro" id="IPR000836">
    <property type="entry name" value="PRTase_dom"/>
</dbReference>
<dbReference type="EMBL" id="CDRZ01000090">
    <property type="protein sequence ID" value="CEO88369.1"/>
    <property type="molecule type" value="Genomic_DNA"/>
</dbReference>
<keyword evidence="3" id="KW-0328">Glycosyltransferase</keyword>
<evidence type="ECO:0000259" key="2">
    <source>
        <dbReference type="Pfam" id="PF00156"/>
    </source>
</evidence>
<gene>
    <name evidence="3" type="ORF">SSCH_180017</name>
</gene>
<keyword evidence="3" id="KW-0808">Transferase</keyword>
<keyword evidence="4" id="KW-1185">Reference proteome</keyword>
<evidence type="ECO:0000313" key="3">
    <source>
        <dbReference type="EMBL" id="CEO88369.1"/>
    </source>
</evidence>
<dbReference type="GO" id="GO:0016757">
    <property type="term" value="F:glycosyltransferase activity"/>
    <property type="evidence" value="ECO:0007669"/>
    <property type="project" value="UniProtKB-KW"/>
</dbReference>
<dbReference type="Gene3D" id="3.40.50.2020">
    <property type="match status" value="1"/>
</dbReference>
<dbReference type="SUPFAM" id="SSF53271">
    <property type="entry name" value="PRTase-like"/>
    <property type="match status" value="1"/>
</dbReference>
<name>A0A0B7MCU9_9FIRM</name>
<evidence type="ECO:0000256" key="1">
    <source>
        <dbReference type="ARBA" id="ARBA00008007"/>
    </source>
</evidence>
<reference evidence="4" key="1">
    <citation type="submission" date="2015-01" db="EMBL/GenBank/DDBJ databases">
        <authorList>
            <person name="Manzoor Shahid"/>
            <person name="Zubair Saima"/>
        </authorList>
    </citation>
    <scope>NUCLEOTIDE SEQUENCE [LARGE SCALE GENOMIC DNA]</scope>
    <source>
        <strain evidence="4">Sp3</strain>
    </source>
</reference>
<dbReference type="InterPro" id="IPR051910">
    <property type="entry name" value="ComF/GntX_DNA_util-trans"/>
</dbReference>
<dbReference type="InterPro" id="IPR029057">
    <property type="entry name" value="PRTase-like"/>
</dbReference>
<evidence type="ECO:0000313" key="4">
    <source>
        <dbReference type="Proteomes" id="UP000046155"/>
    </source>
</evidence>